<feature type="signal peptide" evidence="1">
    <location>
        <begin position="1"/>
        <end position="25"/>
    </location>
</feature>
<dbReference type="EMBL" id="LGRX02006896">
    <property type="protein sequence ID" value="KAK3275946.1"/>
    <property type="molecule type" value="Genomic_DNA"/>
</dbReference>
<evidence type="ECO:0000313" key="2">
    <source>
        <dbReference type="EMBL" id="KAK3275946.1"/>
    </source>
</evidence>
<dbReference type="AlphaFoldDB" id="A0AAE0GEH2"/>
<comment type="caution">
    <text evidence="2">The sequence shown here is derived from an EMBL/GenBank/DDBJ whole genome shotgun (WGS) entry which is preliminary data.</text>
</comment>
<name>A0AAE0GEH2_9CHLO</name>
<protein>
    <submittedName>
        <fullName evidence="2">Uncharacterized protein</fullName>
    </submittedName>
</protein>
<keyword evidence="3" id="KW-1185">Reference proteome</keyword>
<sequence length="224" mass="24889">MLSAVSLCFRVALLLVVWQPPEVESHGAGTHGAGIHSRFTHPHSRSKLLASLRRQPCQPLVVTEKAQLLQGFKDWNTSTTEVSRTGMMKRIRKLQQELKDCHQISSTALPRSRPGPRIRGCAAHMEPAFMEDNGKFSACNLHFMDGFKDSISSGVSYYDWMKRRLQKPFVKRNALPICAPCASCTAVLSPMLQSQLRPVSTRVAFARSSLAAEFPGELISVPSR</sequence>
<keyword evidence="1" id="KW-0732">Signal</keyword>
<gene>
    <name evidence="2" type="ORF">CYMTET_15958</name>
</gene>
<organism evidence="2 3">
    <name type="scientific">Cymbomonas tetramitiformis</name>
    <dbReference type="NCBI Taxonomy" id="36881"/>
    <lineage>
        <taxon>Eukaryota</taxon>
        <taxon>Viridiplantae</taxon>
        <taxon>Chlorophyta</taxon>
        <taxon>Pyramimonadophyceae</taxon>
        <taxon>Pyramimonadales</taxon>
        <taxon>Pyramimonadaceae</taxon>
        <taxon>Cymbomonas</taxon>
    </lineage>
</organism>
<reference evidence="2 3" key="1">
    <citation type="journal article" date="2015" name="Genome Biol. Evol.">
        <title>Comparative Genomics of a Bacterivorous Green Alga Reveals Evolutionary Causalities and Consequences of Phago-Mixotrophic Mode of Nutrition.</title>
        <authorList>
            <person name="Burns J.A."/>
            <person name="Paasch A."/>
            <person name="Narechania A."/>
            <person name="Kim E."/>
        </authorList>
    </citation>
    <scope>NUCLEOTIDE SEQUENCE [LARGE SCALE GENOMIC DNA]</scope>
    <source>
        <strain evidence="2 3">PLY_AMNH</strain>
    </source>
</reference>
<dbReference type="Proteomes" id="UP001190700">
    <property type="component" value="Unassembled WGS sequence"/>
</dbReference>
<accession>A0AAE0GEH2</accession>
<proteinExistence type="predicted"/>
<evidence type="ECO:0000256" key="1">
    <source>
        <dbReference type="SAM" id="SignalP"/>
    </source>
</evidence>
<evidence type="ECO:0000313" key="3">
    <source>
        <dbReference type="Proteomes" id="UP001190700"/>
    </source>
</evidence>
<feature type="chain" id="PRO_5042157896" evidence="1">
    <location>
        <begin position="26"/>
        <end position="224"/>
    </location>
</feature>